<reference evidence="15 16" key="1">
    <citation type="submission" date="2018-08" db="EMBL/GenBank/DDBJ databases">
        <title>Survival mechanisms of Campylobacter hepaticus identified by genomic analysis and comparative transcriptomic analysis of in vivo and in vitro derived bacteria.</title>
        <authorList>
            <person name="Van T.T.H."/>
            <person name="Moore R.J."/>
        </authorList>
    </citation>
    <scope>NUCLEOTIDE SEQUENCE [LARGE SCALE GENOMIC DNA]</scope>
    <source>
        <strain evidence="15 16">54L</strain>
    </source>
</reference>
<evidence type="ECO:0000256" key="5">
    <source>
        <dbReference type="ARBA" id="ARBA00022475"/>
    </source>
</evidence>
<dbReference type="InterPro" id="IPR006136">
    <property type="entry name" value="FlhB"/>
</dbReference>
<keyword evidence="4 13" id="KW-0813">Transport</keyword>
<evidence type="ECO:0000256" key="6">
    <source>
        <dbReference type="ARBA" id="ARBA00022692"/>
    </source>
</evidence>
<dbReference type="STRING" id="1813019.A2J15_01935"/>
<comment type="similarity">
    <text evidence="2 13">Belongs to the type III secretion exporter family.</text>
</comment>
<feature type="region of interest" description="Disordered" evidence="14">
    <location>
        <begin position="1"/>
        <end position="24"/>
    </location>
</feature>
<name>A0A424Z395_9BACT</name>
<dbReference type="GO" id="GO:0005886">
    <property type="term" value="C:plasma membrane"/>
    <property type="evidence" value="ECO:0007669"/>
    <property type="project" value="UniProtKB-SubCell"/>
</dbReference>
<dbReference type="Gene3D" id="6.10.250.2080">
    <property type="match status" value="1"/>
</dbReference>
<keyword evidence="7 13" id="KW-1005">Bacterial flagellum biogenesis</keyword>
<keyword evidence="9" id="KW-1133">Transmembrane helix</keyword>
<keyword evidence="10" id="KW-0472">Membrane</keyword>
<evidence type="ECO:0000256" key="4">
    <source>
        <dbReference type="ARBA" id="ARBA00022448"/>
    </source>
</evidence>
<evidence type="ECO:0000256" key="2">
    <source>
        <dbReference type="ARBA" id="ARBA00010690"/>
    </source>
</evidence>
<evidence type="ECO:0000256" key="3">
    <source>
        <dbReference type="ARBA" id="ARBA00021622"/>
    </source>
</evidence>
<keyword evidence="5 13" id="KW-1003">Cell membrane</keyword>
<evidence type="ECO:0000256" key="11">
    <source>
        <dbReference type="ARBA" id="ARBA00023225"/>
    </source>
</evidence>
<dbReference type="AlphaFoldDB" id="A0A424Z395"/>
<evidence type="ECO:0000256" key="12">
    <source>
        <dbReference type="ARBA" id="ARBA00025078"/>
    </source>
</evidence>
<dbReference type="FunFam" id="3.40.1690.10:FF:000001">
    <property type="entry name" value="Flagellar biosynthetic protein FlhB"/>
    <property type="match status" value="1"/>
</dbReference>
<dbReference type="Pfam" id="PF01312">
    <property type="entry name" value="Bac_export_2"/>
    <property type="match status" value="1"/>
</dbReference>
<dbReference type="EMBL" id="QURW01000001">
    <property type="protein sequence ID" value="RQD88698.1"/>
    <property type="molecule type" value="Genomic_DNA"/>
</dbReference>
<dbReference type="Gene3D" id="3.40.1690.10">
    <property type="entry name" value="secretion proteins EscU"/>
    <property type="match status" value="1"/>
</dbReference>
<evidence type="ECO:0000313" key="16">
    <source>
        <dbReference type="Proteomes" id="UP000286095"/>
    </source>
</evidence>
<evidence type="ECO:0000313" key="15">
    <source>
        <dbReference type="EMBL" id="RQD88698.1"/>
    </source>
</evidence>
<accession>A0A424Z395</accession>
<comment type="function">
    <text evidence="12 13">Required for formation of the rod structure in the basal body of the flagellar apparatus. Together with FliI and FliH, may constitute the export apparatus of flagellin.</text>
</comment>
<keyword evidence="11 13" id="KW-1006">Bacterial flagellum protein export</keyword>
<dbReference type="PANTHER" id="PTHR30531">
    <property type="entry name" value="FLAGELLAR BIOSYNTHETIC PROTEIN FLHB"/>
    <property type="match status" value="1"/>
</dbReference>
<keyword evidence="15" id="KW-0282">Flagellum</keyword>
<evidence type="ECO:0000256" key="10">
    <source>
        <dbReference type="ARBA" id="ARBA00023136"/>
    </source>
</evidence>
<dbReference type="Proteomes" id="UP000286095">
    <property type="component" value="Unassembled WGS sequence"/>
</dbReference>
<dbReference type="GO" id="GO:0044780">
    <property type="term" value="P:bacterial-type flagellum assembly"/>
    <property type="evidence" value="ECO:0007669"/>
    <property type="project" value="InterPro"/>
</dbReference>
<dbReference type="PRINTS" id="PR00950">
    <property type="entry name" value="TYPE3IMSPROT"/>
</dbReference>
<evidence type="ECO:0000256" key="1">
    <source>
        <dbReference type="ARBA" id="ARBA00004429"/>
    </source>
</evidence>
<dbReference type="InterPro" id="IPR006135">
    <property type="entry name" value="T3SS_substrate_exporter"/>
</dbReference>
<comment type="caution">
    <text evidence="15">The sequence shown here is derived from an EMBL/GenBank/DDBJ whole genome shotgun (WGS) entry which is preliminary data.</text>
</comment>
<keyword evidence="8 13" id="KW-0653">Protein transport</keyword>
<keyword evidence="15" id="KW-0969">Cilium</keyword>
<evidence type="ECO:0000256" key="7">
    <source>
        <dbReference type="ARBA" id="ARBA00022795"/>
    </source>
</evidence>
<feature type="compositionally biased region" description="Basic and acidic residues" evidence="14">
    <location>
        <begin position="10"/>
        <end position="24"/>
    </location>
</feature>
<organism evidence="15 16">
    <name type="scientific">Campylobacter hepaticus</name>
    <dbReference type="NCBI Taxonomy" id="1813019"/>
    <lineage>
        <taxon>Bacteria</taxon>
        <taxon>Pseudomonadati</taxon>
        <taxon>Campylobacterota</taxon>
        <taxon>Epsilonproteobacteria</taxon>
        <taxon>Campylobacterales</taxon>
        <taxon>Campylobacteraceae</taxon>
        <taxon>Campylobacter</taxon>
    </lineage>
</organism>
<evidence type="ECO:0000256" key="9">
    <source>
        <dbReference type="ARBA" id="ARBA00022989"/>
    </source>
</evidence>
<protein>
    <recommendedName>
        <fullName evidence="3 13">Flagellar biosynthetic protein FlhB</fullName>
    </recommendedName>
</protein>
<evidence type="ECO:0000256" key="8">
    <source>
        <dbReference type="ARBA" id="ARBA00022927"/>
    </source>
</evidence>
<comment type="subcellular location">
    <subcellularLocation>
        <location evidence="1">Cell inner membrane</location>
        <topology evidence="1">Multi-pass membrane protein</topology>
    </subcellularLocation>
    <subcellularLocation>
        <location evidence="13">Cell membrane</location>
    </subcellularLocation>
</comment>
<keyword evidence="15" id="KW-0966">Cell projection</keyword>
<gene>
    <name evidence="13 15" type="primary">flhB</name>
    <name evidence="15" type="ORF">DZD40_00400</name>
</gene>
<sequence length="365" mass="41745">MPSDDEEKTEEPTSKKIEDARKEGNVPKSQDAAAVVSLIVGITILLFMIDFIGQRVVALYKYYQSFIGVEFNLRLIQAIMVESIFEILIILAPVVLSIMIAGILGNVMQFGFLFTTKPITPNLDKINPLKGLKNLFSLKKLVESLKIILKVSIVFIIAFIVFLRFIQELPRVELYNIVNQLIWLRDKTIILVAVVIIAFLIIAVLDLFLVRFQYFKSLRMSKQEIKDEYKQMEGDPQVKSRIRRLQMEAARRRMIQDVAGADVVITNPTHYAVAIRYDTSKEQAPRIVAKGVDFLALRIKKVAYENNVVVYENPPLARELYKVCDINDLIPREMFKAVAEVLGFVYNTNNKNRLATQVNKEVKNT</sequence>
<dbReference type="NCBIfam" id="TIGR00328">
    <property type="entry name" value="flhB"/>
    <property type="match status" value="1"/>
</dbReference>
<dbReference type="SUPFAM" id="SSF160544">
    <property type="entry name" value="EscU C-terminal domain-like"/>
    <property type="match status" value="1"/>
</dbReference>
<evidence type="ECO:0000256" key="13">
    <source>
        <dbReference type="RuleBase" id="RU364091"/>
    </source>
</evidence>
<dbReference type="RefSeq" id="WP_124134138.1">
    <property type="nucleotide sequence ID" value="NZ_QURW01000001.1"/>
</dbReference>
<proteinExistence type="inferred from homology"/>
<dbReference type="InterPro" id="IPR029025">
    <property type="entry name" value="T3SS_substrate_exporter_C"/>
</dbReference>
<keyword evidence="6" id="KW-0812">Transmembrane</keyword>
<evidence type="ECO:0000256" key="14">
    <source>
        <dbReference type="SAM" id="MobiDB-lite"/>
    </source>
</evidence>
<dbReference type="GO" id="GO:0009306">
    <property type="term" value="P:protein secretion"/>
    <property type="evidence" value="ECO:0007669"/>
    <property type="project" value="InterPro"/>
</dbReference>
<dbReference type="PANTHER" id="PTHR30531:SF12">
    <property type="entry name" value="FLAGELLAR BIOSYNTHETIC PROTEIN FLHB"/>
    <property type="match status" value="1"/>
</dbReference>